<comment type="similarity">
    <text evidence="1">Belongs to the SCO1/2 family.</text>
</comment>
<reference evidence="6" key="2">
    <citation type="submission" date="2020-09" db="EMBL/GenBank/DDBJ databases">
        <authorList>
            <person name="Sun Q."/>
            <person name="Ohkuma M."/>
        </authorList>
    </citation>
    <scope>NUCLEOTIDE SEQUENCE</scope>
    <source>
        <strain evidence="6">JCM 3313</strain>
    </source>
</reference>
<evidence type="ECO:0000313" key="6">
    <source>
        <dbReference type="EMBL" id="GGP67742.1"/>
    </source>
</evidence>
<feature type="binding site" evidence="3">
    <location>
        <position position="42"/>
    </location>
    <ligand>
        <name>Cu cation</name>
        <dbReference type="ChEBI" id="CHEBI:23378"/>
    </ligand>
</feature>
<feature type="binding site" evidence="3">
    <location>
        <position position="127"/>
    </location>
    <ligand>
        <name>Cu cation</name>
        <dbReference type="ChEBI" id="CHEBI:23378"/>
    </ligand>
</feature>
<evidence type="ECO:0000259" key="5">
    <source>
        <dbReference type="PROSITE" id="PS51352"/>
    </source>
</evidence>
<evidence type="ECO:0000256" key="2">
    <source>
        <dbReference type="ARBA" id="ARBA00023008"/>
    </source>
</evidence>
<evidence type="ECO:0000256" key="1">
    <source>
        <dbReference type="ARBA" id="ARBA00010996"/>
    </source>
</evidence>
<feature type="domain" description="Thioredoxin" evidence="5">
    <location>
        <begin position="1"/>
        <end position="162"/>
    </location>
</feature>
<gene>
    <name evidence="6" type="ORF">GCM10010185_45580</name>
</gene>
<keyword evidence="3" id="KW-0479">Metal-binding</keyword>
<feature type="binding site" evidence="3">
    <location>
        <position position="38"/>
    </location>
    <ligand>
        <name>Cu cation</name>
        <dbReference type="ChEBI" id="CHEBI:23378"/>
    </ligand>
</feature>
<dbReference type="GO" id="GO:0046872">
    <property type="term" value="F:metal ion binding"/>
    <property type="evidence" value="ECO:0007669"/>
    <property type="project" value="UniProtKB-KW"/>
</dbReference>
<organism evidence="6 7">
    <name type="scientific">Saccharothrix coeruleofusca</name>
    <dbReference type="NCBI Taxonomy" id="33919"/>
    <lineage>
        <taxon>Bacteria</taxon>
        <taxon>Bacillati</taxon>
        <taxon>Actinomycetota</taxon>
        <taxon>Actinomycetes</taxon>
        <taxon>Pseudonocardiales</taxon>
        <taxon>Pseudonocardiaceae</taxon>
        <taxon>Saccharothrix</taxon>
    </lineage>
</organism>
<dbReference type="RefSeq" id="WP_189225341.1">
    <property type="nucleotide sequence ID" value="NZ_BMRG01000010.1"/>
</dbReference>
<keyword evidence="7" id="KW-1185">Reference proteome</keyword>
<proteinExistence type="inferred from homology"/>
<dbReference type="CDD" id="cd02968">
    <property type="entry name" value="SCO"/>
    <property type="match status" value="1"/>
</dbReference>
<evidence type="ECO:0000256" key="3">
    <source>
        <dbReference type="PIRSR" id="PIRSR603782-1"/>
    </source>
</evidence>
<dbReference type="Pfam" id="PF02630">
    <property type="entry name" value="SCO1-SenC"/>
    <property type="match status" value="1"/>
</dbReference>
<dbReference type="InterPro" id="IPR036249">
    <property type="entry name" value="Thioredoxin-like_sf"/>
</dbReference>
<dbReference type="AlphaFoldDB" id="A0A918APP2"/>
<name>A0A918APP2_9PSEU</name>
<dbReference type="InterPro" id="IPR013766">
    <property type="entry name" value="Thioredoxin_domain"/>
</dbReference>
<protein>
    <submittedName>
        <fullName evidence="6">Copper-binding protein</fullName>
    </submittedName>
</protein>
<dbReference type="PROSITE" id="PS51352">
    <property type="entry name" value="THIOREDOXIN_2"/>
    <property type="match status" value="1"/>
</dbReference>
<dbReference type="EMBL" id="BMRG01000010">
    <property type="protein sequence ID" value="GGP67742.1"/>
    <property type="molecule type" value="Genomic_DNA"/>
</dbReference>
<dbReference type="Gene3D" id="3.40.30.10">
    <property type="entry name" value="Glutaredoxin"/>
    <property type="match status" value="1"/>
</dbReference>
<dbReference type="Proteomes" id="UP000639606">
    <property type="component" value="Unassembled WGS sequence"/>
</dbReference>
<sequence length="163" mass="18297">MSAPTNPRFSLTDHFGQHVTERDFQGRWRLVLFGFTHCRSVCPRALRRFSAILKDLGDLADRVDALYITVDPDRDTPAVMREFLSSYPGFTGLTGTTAEIESAMREFRAFAARVDDPEEAGGYRVPHTAMSYLISPSGQYVTHFPDATPEEVVSSRLRLHLAS</sequence>
<dbReference type="FunFam" id="3.40.30.10:FF:000013">
    <property type="entry name" value="Blast:Protein SCO1 homolog, mitochondrial"/>
    <property type="match status" value="1"/>
</dbReference>
<evidence type="ECO:0000313" key="7">
    <source>
        <dbReference type="Proteomes" id="UP000639606"/>
    </source>
</evidence>
<dbReference type="PANTHER" id="PTHR12151:SF25">
    <property type="entry name" value="LINALOOL DEHYDRATASE_ISOMERASE DOMAIN-CONTAINING PROTEIN"/>
    <property type="match status" value="1"/>
</dbReference>
<accession>A0A918APP2</accession>
<evidence type="ECO:0000256" key="4">
    <source>
        <dbReference type="PIRSR" id="PIRSR603782-2"/>
    </source>
</evidence>
<reference evidence="6" key="1">
    <citation type="journal article" date="2014" name="Int. J. Syst. Evol. Microbiol.">
        <title>Complete genome sequence of Corynebacterium casei LMG S-19264T (=DSM 44701T), isolated from a smear-ripened cheese.</title>
        <authorList>
            <consortium name="US DOE Joint Genome Institute (JGI-PGF)"/>
            <person name="Walter F."/>
            <person name="Albersmeier A."/>
            <person name="Kalinowski J."/>
            <person name="Ruckert C."/>
        </authorList>
    </citation>
    <scope>NUCLEOTIDE SEQUENCE</scope>
    <source>
        <strain evidence="6">JCM 3313</strain>
    </source>
</reference>
<comment type="caution">
    <text evidence="6">The sequence shown here is derived from an EMBL/GenBank/DDBJ whole genome shotgun (WGS) entry which is preliminary data.</text>
</comment>
<keyword evidence="4" id="KW-1015">Disulfide bond</keyword>
<dbReference type="SUPFAM" id="SSF52833">
    <property type="entry name" value="Thioredoxin-like"/>
    <property type="match status" value="1"/>
</dbReference>
<dbReference type="PANTHER" id="PTHR12151">
    <property type="entry name" value="ELECTRON TRANSPORT PROTIN SCO1/SENC FAMILY MEMBER"/>
    <property type="match status" value="1"/>
</dbReference>
<feature type="disulfide bond" description="Redox-active" evidence="4">
    <location>
        <begin position="38"/>
        <end position="42"/>
    </location>
</feature>
<keyword evidence="2 3" id="KW-0186">Copper</keyword>
<dbReference type="InterPro" id="IPR003782">
    <property type="entry name" value="SCO1/SenC"/>
</dbReference>